<organism evidence="2 3">
    <name type="scientific">Halomarina oriensis</name>
    <dbReference type="NCBI Taxonomy" id="671145"/>
    <lineage>
        <taxon>Archaea</taxon>
        <taxon>Methanobacteriati</taxon>
        <taxon>Methanobacteriota</taxon>
        <taxon>Stenosarchaea group</taxon>
        <taxon>Halobacteria</taxon>
        <taxon>Halobacteriales</taxon>
        <taxon>Natronomonadaceae</taxon>
        <taxon>Halomarina</taxon>
    </lineage>
</organism>
<name>A0A6B0GHL0_9EURY</name>
<keyword evidence="1" id="KW-0812">Transmembrane</keyword>
<keyword evidence="3" id="KW-1185">Reference proteome</keyword>
<feature type="transmembrane region" description="Helical" evidence="1">
    <location>
        <begin position="29"/>
        <end position="56"/>
    </location>
</feature>
<dbReference type="AlphaFoldDB" id="A0A6B0GHL0"/>
<evidence type="ECO:0000313" key="2">
    <source>
        <dbReference type="EMBL" id="MWG34090.1"/>
    </source>
</evidence>
<keyword evidence="1" id="KW-0472">Membrane</keyword>
<gene>
    <name evidence="2" type="ORF">GQS65_06225</name>
</gene>
<proteinExistence type="predicted"/>
<reference evidence="2 3" key="1">
    <citation type="submission" date="2019-12" db="EMBL/GenBank/DDBJ databases">
        <title>Halocatena pleomorpha gen. nov. sp. nov., an extremely halophilic archaeon of family Halobacteriaceae isolated from saltpan soil.</title>
        <authorList>
            <person name="Pal Y."/>
            <person name="Verma A."/>
            <person name="Krishnamurthi S."/>
            <person name="Kumar P."/>
        </authorList>
    </citation>
    <scope>NUCLEOTIDE SEQUENCE [LARGE SCALE GENOMIC DNA]</scope>
    <source>
        <strain evidence="2 3">JCM 16495</strain>
    </source>
</reference>
<accession>A0A6B0GHL0</accession>
<keyword evidence="1" id="KW-1133">Transmembrane helix</keyword>
<comment type="caution">
    <text evidence="2">The sequence shown here is derived from an EMBL/GenBank/DDBJ whole genome shotgun (WGS) entry which is preliminary data.</text>
</comment>
<sequence length="66" mass="6962">MELTELLQALTLWFVVIIALDTVELSGGVMGAVGLVGLALLYLLPLYIIGGTIAMVGESARETARD</sequence>
<dbReference type="RefSeq" id="WP_158203808.1">
    <property type="nucleotide sequence ID" value="NZ_WSZK01000014.1"/>
</dbReference>
<dbReference type="EMBL" id="WSZK01000014">
    <property type="protein sequence ID" value="MWG34090.1"/>
    <property type="molecule type" value="Genomic_DNA"/>
</dbReference>
<evidence type="ECO:0000313" key="3">
    <source>
        <dbReference type="Proteomes" id="UP000451471"/>
    </source>
</evidence>
<dbReference type="Proteomes" id="UP000451471">
    <property type="component" value="Unassembled WGS sequence"/>
</dbReference>
<protein>
    <submittedName>
        <fullName evidence="2">Uncharacterized protein</fullName>
    </submittedName>
</protein>
<evidence type="ECO:0000256" key="1">
    <source>
        <dbReference type="SAM" id="Phobius"/>
    </source>
</evidence>